<dbReference type="GO" id="GO:0016853">
    <property type="term" value="F:isomerase activity"/>
    <property type="evidence" value="ECO:0007669"/>
    <property type="project" value="UniProtKB-KW"/>
</dbReference>
<dbReference type="InterPro" id="IPR027304">
    <property type="entry name" value="Trigger_fact/SurA_dom_sf"/>
</dbReference>
<evidence type="ECO:0000256" key="10">
    <source>
        <dbReference type="ARBA" id="ARBA00042775"/>
    </source>
</evidence>
<dbReference type="RefSeq" id="WP_251969419.1">
    <property type="nucleotide sequence ID" value="NZ_AP025730.1"/>
</dbReference>
<keyword evidence="14" id="KW-1185">Reference proteome</keyword>
<dbReference type="SUPFAM" id="SSF54534">
    <property type="entry name" value="FKBP-like"/>
    <property type="match status" value="1"/>
</dbReference>
<evidence type="ECO:0000256" key="8">
    <source>
        <dbReference type="ARBA" id="ARBA00038408"/>
    </source>
</evidence>
<dbReference type="PROSITE" id="PS50198">
    <property type="entry name" value="PPIC_PPIASE_2"/>
    <property type="match status" value="1"/>
</dbReference>
<evidence type="ECO:0000256" key="11">
    <source>
        <dbReference type="PROSITE-ProRule" id="PRU00278"/>
    </source>
</evidence>
<evidence type="ECO:0000259" key="12">
    <source>
        <dbReference type="PROSITE" id="PS50198"/>
    </source>
</evidence>
<dbReference type="EMBL" id="AP025730">
    <property type="protein sequence ID" value="BDI06104.1"/>
    <property type="molecule type" value="Genomic_DNA"/>
</dbReference>
<comment type="subcellular location">
    <subcellularLocation>
        <location evidence="1">Cell inner membrane</location>
        <topology evidence="1">Single-pass type II membrane protein</topology>
        <orientation evidence="1">Periplasmic side</orientation>
    </subcellularLocation>
</comment>
<evidence type="ECO:0000256" key="3">
    <source>
        <dbReference type="ARBA" id="ARBA00022519"/>
    </source>
</evidence>
<evidence type="ECO:0000256" key="1">
    <source>
        <dbReference type="ARBA" id="ARBA00004382"/>
    </source>
</evidence>
<evidence type="ECO:0000256" key="7">
    <source>
        <dbReference type="ARBA" id="ARBA00023186"/>
    </source>
</evidence>
<dbReference type="InterPro" id="IPR052029">
    <property type="entry name" value="PpiD_chaperone"/>
</dbReference>
<dbReference type="Gene3D" id="3.10.50.40">
    <property type="match status" value="1"/>
</dbReference>
<proteinExistence type="inferred from homology"/>
<dbReference type="Pfam" id="PF00639">
    <property type="entry name" value="Rotamase"/>
    <property type="match status" value="1"/>
</dbReference>
<evidence type="ECO:0000256" key="4">
    <source>
        <dbReference type="ARBA" id="ARBA00022692"/>
    </source>
</evidence>
<organism evidence="13 14">
    <name type="scientific">Sphaerotilus microaerophilus</name>
    <dbReference type="NCBI Taxonomy" id="2914710"/>
    <lineage>
        <taxon>Bacteria</taxon>
        <taxon>Pseudomonadati</taxon>
        <taxon>Pseudomonadota</taxon>
        <taxon>Betaproteobacteria</taxon>
        <taxon>Burkholderiales</taxon>
        <taxon>Sphaerotilaceae</taxon>
        <taxon>Sphaerotilus</taxon>
    </lineage>
</organism>
<sequence>MFDFVRRHNRILQFVLVLLIFPSFVVFGIQGYQRYTEGNSAVARVDGRDVTQTEWDAAHREQAERMRAQVPGIDAKLLDSPEFKRQTLDQLVRQRVLFAAVADQHLAPTDDQLARVYQTDPNYAWLLKADKAARRDMLAARGLNEAMLDAQVRQDLALRQVLLGVSGSVLAPQSAATAALDAYFQQREVQVLRLEAKDYLAKVQASDAEVQAFYDEPGNAARFLSQEAASIDYLLLDLAAISRTITVADDELHKYYEENAARFGQPQERRARHILIAVPAGAAADAKAQAKARAVALVAELKKSRGSFAELARKHSGDAESASRGGDLEWAGRGAMVSKAFEDAVFALQKGALAEQPVETEFGFHVIELLDVRGGERRSFDSVRAEIEAEVKKQLAQRRYAEAAEQFTNLVEQEDTLKPVADKLKLELRHAEGVGRAGSGEPAGVLRSPKLLEALFQSQNLSGKRNTEVVEIGANQLVAAHVVKYAPARRQALADVREQVRAAVLQRKAAQAARDDGAARLKEWQAKQDAPAGLGAAVLVSRNKPNGLSPALLDAVLRASPTGLPRWEGVDLGGEGYAVVRLHKVLPADATALGDAAQARAQYAQIWGQAEGEAYYAALRKRYKASVTGKAAAAADVAASGASR</sequence>
<keyword evidence="2" id="KW-1003">Cell membrane</keyword>
<dbReference type="Gene3D" id="1.10.4030.10">
    <property type="entry name" value="Porin chaperone SurA, peptide-binding domain"/>
    <property type="match status" value="1"/>
</dbReference>
<comment type="similarity">
    <text evidence="8">Belongs to the PpiD chaperone family.</text>
</comment>
<feature type="domain" description="PpiC" evidence="12">
    <location>
        <begin position="266"/>
        <end position="371"/>
    </location>
</feature>
<keyword evidence="5" id="KW-1133">Transmembrane helix</keyword>
<evidence type="ECO:0000256" key="2">
    <source>
        <dbReference type="ARBA" id="ARBA00022475"/>
    </source>
</evidence>
<accession>A0ABM7YNN1</accession>
<protein>
    <recommendedName>
        <fullName evidence="9">Periplasmic chaperone PpiD</fullName>
    </recommendedName>
    <alternativeName>
        <fullName evidence="10">Periplasmic folding chaperone</fullName>
    </alternativeName>
</protein>
<dbReference type="Pfam" id="PF13624">
    <property type="entry name" value="SurA_N_3"/>
    <property type="match status" value="1"/>
</dbReference>
<dbReference type="PANTHER" id="PTHR47529">
    <property type="entry name" value="PEPTIDYL-PROLYL CIS-TRANS ISOMERASE D"/>
    <property type="match status" value="1"/>
</dbReference>
<evidence type="ECO:0000256" key="6">
    <source>
        <dbReference type="ARBA" id="ARBA00023136"/>
    </source>
</evidence>
<keyword evidence="6" id="KW-0472">Membrane</keyword>
<keyword evidence="11 13" id="KW-0413">Isomerase</keyword>
<evidence type="ECO:0000313" key="13">
    <source>
        <dbReference type="EMBL" id="BDI06104.1"/>
    </source>
</evidence>
<name>A0ABM7YNN1_9BURK</name>
<keyword evidence="11" id="KW-0697">Rotamase</keyword>
<evidence type="ECO:0000256" key="5">
    <source>
        <dbReference type="ARBA" id="ARBA00022989"/>
    </source>
</evidence>
<keyword evidence="3" id="KW-0997">Cell inner membrane</keyword>
<dbReference type="Proteomes" id="UP001057498">
    <property type="component" value="Chromosome"/>
</dbReference>
<keyword evidence="7" id="KW-0143">Chaperone</keyword>
<evidence type="ECO:0000313" key="14">
    <source>
        <dbReference type="Proteomes" id="UP001057498"/>
    </source>
</evidence>
<reference evidence="13" key="1">
    <citation type="submission" date="2022-04" db="EMBL/GenBank/DDBJ databases">
        <title>Whole genome sequence of Sphaerotilus sp. FB-5.</title>
        <authorList>
            <person name="Takeda M."/>
            <person name="Narihara S."/>
            <person name="Akimoto M."/>
            <person name="Akimoto R."/>
            <person name="Nishiyashiki S."/>
            <person name="Murakami T."/>
        </authorList>
    </citation>
    <scope>NUCLEOTIDE SEQUENCE</scope>
    <source>
        <strain evidence="13">FB-5</strain>
    </source>
</reference>
<evidence type="ECO:0000256" key="9">
    <source>
        <dbReference type="ARBA" id="ARBA00040743"/>
    </source>
</evidence>
<dbReference type="InterPro" id="IPR000297">
    <property type="entry name" value="PPIase_PpiC"/>
</dbReference>
<keyword evidence="4" id="KW-0812">Transmembrane</keyword>
<dbReference type="SUPFAM" id="SSF109998">
    <property type="entry name" value="Triger factor/SurA peptide-binding domain-like"/>
    <property type="match status" value="1"/>
</dbReference>
<dbReference type="InterPro" id="IPR046357">
    <property type="entry name" value="PPIase_dom_sf"/>
</dbReference>
<gene>
    <name evidence="13" type="ORF">CATMQ487_30740</name>
</gene>
<dbReference type="PANTHER" id="PTHR47529:SF1">
    <property type="entry name" value="PERIPLASMIC CHAPERONE PPID"/>
    <property type="match status" value="1"/>
</dbReference>